<name>A0A3L6DKY8_MAIZE</name>
<comment type="caution">
    <text evidence="2">The sequence shown here is derived from an EMBL/GenBank/DDBJ whole genome shotgun (WGS) entry which is preliminary data.</text>
</comment>
<feature type="coiled-coil region" evidence="1">
    <location>
        <begin position="94"/>
        <end position="149"/>
    </location>
</feature>
<protein>
    <submittedName>
        <fullName evidence="2">Uncharacterized protein</fullName>
    </submittedName>
</protein>
<dbReference type="InterPro" id="IPR044279">
    <property type="entry name" value="SNX2A/B"/>
</dbReference>
<organism evidence="2">
    <name type="scientific">Zea mays</name>
    <name type="common">Maize</name>
    <dbReference type="NCBI Taxonomy" id="4577"/>
    <lineage>
        <taxon>Eukaryota</taxon>
        <taxon>Viridiplantae</taxon>
        <taxon>Streptophyta</taxon>
        <taxon>Embryophyta</taxon>
        <taxon>Tracheophyta</taxon>
        <taxon>Spermatophyta</taxon>
        <taxon>Magnoliopsida</taxon>
        <taxon>Liliopsida</taxon>
        <taxon>Poales</taxon>
        <taxon>Poaceae</taxon>
        <taxon>PACMAD clade</taxon>
        <taxon>Panicoideae</taxon>
        <taxon>Andropogonodae</taxon>
        <taxon>Andropogoneae</taxon>
        <taxon>Tripsacinae</taxon>
        <taxon>Zea</taxon>
    </lineage>
</organism>
<dbReference type="PANTHER" id="PTHR46757">
    <property type="entry name" value="SORTING NEXIN-RELATED"/>
    <property type="match status" value="1"/>
</dbReference>
<dbReference type="Proteomes" id="UP000251960">
    <property type="component" value="Chromosome 8"/>
</dbReference>
<reference evidence="2" key="1">
    <citation type="journal article" date="2018" name="Nat. Genet.">
        <title>Extensive intraspecific gene order and gene structural variations between Mo17 and other maize genomes.</title>
        <authorList>
            <person name="Sun S."/>
            <person name="Zhou Y."/>
            <person name="Chen J."/>
            <person name="Shi J."/>
            <person name="Zhao H."/>
            <person name="Zhao H."/>
            <person name="Song W."/>
            <person name="Zhang M."/>
            <person name="Cui Y."/>
            <person name="Dong X."/>
            <person name="Liu H."/>
            <person name="Ma X."/>
            <person name="Jiao Y."/>
            <person name="Wang B."/>
            <person name="Wei X."/>
            <person name="Stein J.C."/>
            <person name="Glaubitz J.C."/>
            <person name="Lu F."/>
            <person name="Yu G."/>
            <person name="Liang C."/>
            <person name="Fengler K."/>
            <person name="Li B."/>
            <person name="Rafalski A."/>
            <person name="Schnable P.S."/>
            <person name="Ware D.H."/>
            <person name="Buckler E.S."/>
            <person name="Lai J."/>
        </authorList>
    </citation>
    <scope>NUCLEOTIDE SEQUENCE [LARGE SCALE GENOMIC DNA]</scope>
    <source>
        <tissue evidence="2">Seedling</tissue>
    </source>
</reference>
<dbReference type="AlphaFoldDB" id="A0A3L6DKY8"/>
<dbReference type="EMBL" id="NCVQ01000009">
    <property type="protein sequence ID" value="PWZ09244.1"/>
    <property type="molecule type" value="Genomic_DNA"/>
</dbReference>
<proteinExistence type="predicted"/>
<dbReference type="Gene3D" id="1.20.1270.60">
    <property type="entry name" value="Arfaptin homology (AH) domain/BAR domain"/>
    <property type="match status" value="1"/>
</dbReference>
<dbReference type="ExpressionAtlas" id="A0A3L6DKY8">
    <property type="expression patterns" value="baseline and differential"/>
</dbReference>
<dbReference type="InterPro" id="IPR027267">
    <property type="entry name" value="AH/BAR_dom_sf"/>
</dbReference>
<evidence type="ECO:0000313" key="2">
    <source>
        <dbReference type="EMBL" id="PWZ09244.1"/>
    </source>
</evidence>
<keyword evidence="1" id="KW-0175">Coiled coil</keyword>
<dbReference type="PANTHER" id="PTHR46757:SF5">
    <property type="entry name" value="OS01G0827200 PROTEIN"/>
    <property type="match status" value="1"/>
</dbReference>
<accession>A0A3L6DKY8</accession>
<evidence type="ECO:0000256" key="1">
    <source>
        <dbReference type="SAM" id="Coils"/>
    </source>
</evidence>
<sequence length="204" mass="23562">MQRHDFVNQRCATLQRYLRRLAVVGHSPVLHAFLTATGPNGIPTSDEWESGRDFFRVFNDLKQTVANGLVAVAVRPPPVEEEIDTKYLVHKARLEDLEKHLVTASQQVGKLESVSSRGMDQERSRYQKIEELKETVRAMEDAKTHALEELGLIKENNMNEIKRFNKERRQERLCIRSVCSKFIVLKKDNGTRFRLCPPQKECTT</sequence>
<gene>
    <name evidence="2" type="ORF">Zm00014a_020876</name>
</gene>